<dbReference type="Gene3D" id="3.40.1360.10">
    <property type="match status" value="1"/>
</dbReference>
<comment type="catalytic activity">
    <reaction evidence="12">
        <text>ssDNA + n NTP = ssDNA/pppN(pN)n-1 hybrid + (n-1) diphosphate.</text>
        <dbReference type="EC" id="2.7.7.101"/>
    </reaction>
</comment>
<dbReference type="InterPro" id="IPR019475">
    <property type="entry name" value="DNA_primase_DnaB-bd"/>
</dbReference>
<comment type="caution">
    <text evidence="16">The sequence shown here is derived from an EMBL/GenBank/DDBJ whole genome shotgun (WGS) entry which is preliminary data.</text>
</comment>
<keyword evidence="4 12" id="KW-0548">Nucleotidyltransferase</keyword>
<reference evidence="16" key="1">
    <citation type="submission" date="2023-07" db="EMBL/GenBank/DDBJ databases">
        <title>Between Cages and Wild: Unraveling the Impact of Captivity on Animal Microbiomes and Antimicrobial Resistance.</title>
        <authorList>
            <person name="Schmartz G.P."/>
            <person name="Rehner J."/>
            <person name="Schuff M.J."/>
            <person name="Becker S.L."/>
            <person name="Kravczyk M."/>
            <person name="Gurevich A."/>
            <person name="Francke R."/>
            <person name="Mueller R."/>
            <person name="Keller V."/>
            <person name="Keller A."/>
        </authorList>
    </citation>
    <scope>NUCLEOTIDE SEQUENCE</scope>
    <source>
        <strain evidence="16">S39M_St_73</strain>
    </source>
</reference>
<comment type="domain">
    <text evidence="12">Contains an N-terminal zinc-binding domain, a central core domain that contains the primase activity, and a C-terminal DnaB-binding domain.</text>
</comment>
<evidence type="ECO:0000256" key="2">
    <source>
        <dbReference type="ARBA" id="ARBA00022515"/>
    </source>
</evidence>
<name>A0AA43RKG2_9LACT</name>
<dbReference type="InterPro" id="IPR006171">
    <property type="entry name" value="TOPRIM_dom"/>
</dbReference>
<evidence type="ECO:0000256" key="8">
    <source>
        <dbReference type="ARBA" id="ARBA00022833"/>
    </source>
</evidence>
<dbReference type="Gene3D" id="3.90.980.10">
    <property type="entry name" value="DNA primase, catalytic core, N-terminal domain"/>
    <property type="match status" value="1"/>
</dbReference>
<evidence type="ECO:0000256" key="6">
    <source>
        <dbReference type="ARBA" id="ARBA00022723"/>
    </source>
</evidence>
<dbReference type="Pfam" id="PF10410">
    <property type="entry name" value="DnaB_bind"/>
    <property type="match status" value="1"/>
</dbReference>
<dbReference type="NCBIfam" id="TIGR01391">
    <property type="entry name" value="dnaG"/>
    <property type="match status" value="1"/>
</dbReference>
<evidence type="ECO:0000256" key="13">
    <source>
        <dbReference type="PIRNR" id="PIRNR002811"/>
    </source>
</evidence>
<accession>A0AA43RKG2</accession>
<dbReference type="InterPro" id="IPR036977">
    <property type="entry name" value="DNA_primase_Znf_CHC2"/>
</dbReference>
<evidence type="ECO:0000256" key="3">
    <source>
        <dbReference type="ARBA" id="ARBA00022679"/>
    </source>
</evidence>
<dbReference type="InterPro" id="IPR037068">
    <property type="entry name" value="DNA_primase_core_N_sf"/>
</dbReference>
<dbReference type="InterPro" id="IPR016136">
    <property type="entry name" value="DNA_helicase_N/primase_C"/>
</dbReference>
<comment type="similarity">
    <text evidence="12 13">Belongs to the DnaG primase family.</text>
</comment>
<dbReference type="GO" id="GO:0003899">
    <property type="term" value="F:DNA-directed RNA polymerase activity"/>
    <property type="evidence" value="ECO:0007669"/>
    <property type="project" value="UniProtKB-UniRule"/>
</dbReference>
<evidence type="ECO:0000256" key="12">
    <source>
        <dbReference type="HAMAP-Rule" id="MF_00974"/>
    </source>
</evidence>
<comment type="subunit">
    <text evidence="12">Monomer. Interacts with DnaB.</text>
</comment>
<evidence type="ECO:0000313" key="16">
    <source>
        <dbReference type="EMBL" id="MDO5456792.1"/>
    </source>
</evidence>
<evidence type="ECO:0000256" key="5">
    <source>
        <dbReference type="ARBA" id="ARBA00022705"/>
    </source>
</evidence>
<dbReference type="SUPFAM" id="SSF56731">
    <property type="entry name" value="DNA primase core"/>
    <property type="match status" value="1"/>
</dbReference>
<dbReference type="Gene3D" id="1.10.860.10">
    <property type="entry name" value="DNAb Helicase, Chain A"/>
    <property type="match status" value="1"/>
</dbReference>
<keyword evidence="9" id="KW-0460">Magnesium</keyword>
<evidence type="ECO:0000256" key="7">
    <source>
        <dbReference type="ARBA" id="ARBA00022771"/>
    </source>
</evidence>
<protein>
    <recommendedName>
        <fullName evidence="12 13">DNA primase</fullName>
        <ecNumber evidence="12">2.7.7.101</ecNumber>
    </recommendedName>
</protein>
<dbReference type="CDD" id="cd03364">
    <property type="entry name" value="TOPRIM_DnaG_primases"/>
    <property type="match status" value="1"/>
</dbReference>
<keyword evidence="17" id="KW-1185">Reference proteome</keyword>
<dbReference type="GO" id="GO:1990077">
    <property type="term" value="C:primosome complex"/>
    <property type="evidence" value="ECO:0007669"/>
    <property type="project" value="UniProtKB-KW"/>
</dbReference>
<dbReference type="GO" id="GO:0005737">
    <property type="term" value="C:cytoplasm"/>
    <property type="evidence" value="ECO:0007669"/>
    <property type="project" value="TreeGrafter"/>
</dbReference>
<dbReference type="InterPro" id="IPR030846">
    <property type="entry name" value="DnaG_bac"/>
</dbReference>
<keyword evidence="10 12" id="KW-0238">DNA-binding</keyword>
<evidence type="ECO:0000259" key="15">
    <source>
        <dbReference type="PROSITE" id="PS50880"/>
    </source>
</evidence>
<feature type="zinc finger region" description="CHC2-type" evidence="12 14">
    <location>
        <begin position="38"/>
        <end position="62"/>
    </location>
</feature>
<dbReference type="InterPro" id="IPR002694">
    <property type="entry name" value="Znf_CHC2"/>
</dbReference>
<keyword evidence="6 12" id="KW-0479">Metal-binding</keyword>
<dbReference type="Proteomes" id="UP001171751">
    <property type="component" value="Unassembled WGS sequence"/>
</dbReference>
<evidence type="ECO:0000256" key="10">
    <source>
        <dbReference type="ARBA" id="ARBA00023125"/>
    </source>
</evidence>
<dbReference type="SUPFAM" id="SSF57783">
    <property type="entry name" value="Zinc beta-ribbon"/>
    <property type="match status" value="1"/>
</dbReference>
<dbReference type="PANTHER" id="PTHR30313">
    <property type="entry name" value="DNA PRIMASE"/>
    <property type="match status" value="1"/>
</dbReference>
<keyword evidence="1 12" id="KW-0240">DNA-directed RNA polymerase</keyword>
<dbReference type="PIRSF" id="PIRSF002811">
    <property type="entry name" value="DnaG"/>
    <property type="match status" value="1"/>
</dbReference>
<evidence type="ECO:0000313" key="17">
    <source>
        <dbReference type="Proteomes" id="UP001171751"/>
    </source>
</evidence>
<evidence type="ECO:0000256" key="14">
    <source>
        <dbReference type="PIRSR" id="PIRSR002811-1"/>
    </source>
</evidence>
<dbReference type="Pfam" id="PF08275">
    <property type="entry name" value="DNAG_N"/>
    <property type="match status" value="1"/>
</dbReference>
<keyword evidence="2 12" id="KW-0639">Primosome</keyword>
<sequence>MWIPDETIDIIRSQSNIVEIISEYVQLKKQGQNYFASCPFHEDRSPSFSVQEEKMFYHCFSCKRGGNVFNFIQEIEGITFPEAVIKVAELSGVVLDDAILSQVQSQKPKKDSLQAQLIRIYEEANRFYHQVLTQTQTGEKALAYLHERQLTDETIEEFQLGYSPSQRGALVDYLKGKLEDISYDVLVQSALFIETQEKELLDRFSNRIIFPITNHQSETIAFSGRHVDLEDDDVWIESSGHPPAKYVNSPDTPIFNKSDTLYNYAKARAQVRRQEEIYLFEGYMDVIAAWQAGLPNGVASMGTSLTASQIRQIEKLTDKIIIAYDGDSAGLQASDRALDLLSKEYFDLELVLFPDKSDPDDYIQKRGSESFLDLMHHGRLTPTGFYLQYYRQNRNLNNESELLEYIDQVLKEMVHVASAVEREVYLKQLADEFDLTIDSLKDQLSQIISQHRHQKIQEKYADKNTSSSLTQTPTETYYELPGRGEKAENIILHRLFSYPEEVYRMLEYAEDFHFYSDSAQVLALLFQEFMNRSDSLSTSKFIDFLQEKNLKERVAQIEMMTLSDELNEDEILECIHYIQSSNLHEQLENAKTGMEKASQQGDIKKQEEYLIKIVELTRQID</sequence>
<keyword evidence="8 12" id="KW-0862">Zinc</keyword>
<dbReference type="PROSITE" id="PS50880">
    <property type="entry name" value="TOPRIM"/>
    <property type="match status" value="1"/>
</dbReference>
<dbReference type="Pfam" id="PF01807">
    <property type="entry name" value="Zn_ribbon_DnaG"/>
    <property type="match status" value="1"/>
</dbReference>
<dbReference type="PANTHER" id="PTHR30313:SF2">
    <property type="entry name" value="DNA PRIMASE"/>
    <property type="match status" value="1"/>
</dbReference>
<dbReference type="AlphaFoldDB" id="A0AA43RKG2"/>
<dbReference type="EMBL" id="JAUNQW010000001">
    <property type="protein sequence ID" value="MDO5456792.1"/>
    <property type="molecule type" value="Genomic_DNA"/>
</dbReference>
<dbReference type="GO" id="GO:0008270">
    <property type="term" value="F:zinc ion binding"/>
    <property type="evidence" value="ECO:0007669"/>
    <property type="project" value="UniProtKB-UniRule"/>
</dbReference>
<keyword evidence="3 12" id="KW-0808">Transferase</keyword>
<dbReference type="HAMAP" id="MF_00974">
    <property type="entry name" value="DNA_primase_DnaG"/>
    <property type="match status" value="1"/>
</dbReference>
<dbReference type="EC" id="2.7.7.101" evidence="12"/>
<evidence type="ECO:0000256" key="1">
    <source>
        <dbReference type="ARBA" id="ARBA00022478"/>
    </source>
</evidence>
<evidence type="ECO:0000256" key="4">
    <source>
        <dbReference type="ARBA" id="ARBA00022695"/>
    </source>
</evidence>
<keyword evidence="7 12" id="KW-0863">Zinc-finger</keyword>
<evidence type="ECO:0000256" key="11">
    <source>
        <dbReference type="ARBA" id="ARBA00023163"/>
    </source>
</evidence>
<feature type="domain" description="Toprim" evidence="15">
    <location>
        <begin position="275"/>
        <end position="354"/>
    </location>
</feature>
<dbReference type="FunFam" id="3.90.580.10:FF:000001">
    <property type="entry name" value="DNA primase"/>
    <property type="match status" value="1"/>
</dbReference>
<dbReference type="GO" id="GO:0006269">
    <property type="term" value="P:DNA replication, synthesis of primer"/>
    <property type="evidence" value="ECO:0007669"/>
    <property type="project" value="UniProtKB-UniRule"/>
</dbReference>
<proteinExistence type="inferred from homology"/>
<organism evidence="16 17">
    <name type="scientific">Atopococcus tabaci</name>
    <dbReference type="NCBI Taxonomy" id="269774"/>
    <lineage>
        <taxon>Bacteria</taxon>
        <taxon>Bacillati</taxon>
        <taxon>Bacillota</taxon>
        <taxon>Bacilli</taxon>
        <taxon>Lactobacillales</taxon>
        <taxon>Carnobacteriaceae</taxon>
        <taxon>Atopococcus</taxon>
    </lineage>
</organism>
<dbReference type="GO" id="GO:0000428">
    <property type="term" value="C:DNA-directed RNA polymerase complex"/>
    <property type="evidence" value="ECO:0007669"/>
    <property type="project" value="UniProtKB-KW"/>
</dbReference>
<comment type="function">
    <text evidence="12 13">RNA polymerase that catalyzes the synthesis of short RNA molecules used as primers for DNA polymerase during DNA replication.</text>
</comment>
<keyword evidence="11 12" id="KW-0804">Transcription</keyword>
<dbReference type="Pfam" id="PF13155">
    <property type="entry name" value="Toprim_2"/>
    <property type="match status" value="1"/>
</dbReference>
<dbReference type="Gene3D" id="3.90.580.10">
    <property type="entry name" value="Zinc finger, CHC2-type domain"/>
    <property type="match status" value="1"/>
</dbReference>
<dbReference type="SMART" id="SM00400">
    <property type="entry name" value="ZnF_CHCC"/>
    <property type="match status" value="1"/>
</dbReference>
<dbReference type="SMART" id="SM00493">
    <property type="entry name" value="TOPRIM"/>
    <property type="match status" value="1"/>
</dbReference>
<evidence type="ECO:0000256" key="9">
    <source>
        <dbReference type="ARBA" id="ARBA00022842"/>
    </source>
</evidence>
<keyword evidence="5 12" id="KW-0235">DNA replication</keyword>
<dbReference type="InterPro" id="IPR013264">
    <property type="entry name" value="DNAG_N"/>
</dbReference>
<gene>
    <name evidence="12 16" type="primary">dnaG</name>
    <name evidence="16" type="ORF">Q4F26_00465</name>
</gene>
<dbReference type="InterPro" id="IPR050219">
    <property type="entry name" value="DnaG_primase"/>
</dbReference>
<dbReference type="GO" id="GO:0003677">
    <property type="term" value="F:DNA binding"/>
    <property type="evidence" value="ECO:0007669"/>
    <property type="project" value="UniProtKB-KW"/>
</dbReference>
<dbReference type="InterPro" id="IPR006295">
    <property type="entry name" value="DNA_primase_DnaG"/>
</dbReference>
<dbReference type="InterPro" id="IPR034151">
    <property type="entry name" value="TOPRIM_DnaG_bac"/>
</dbReference>
<comment type="cofactor">
    <cofactor evidence="12 13 14">
        <name>Zn(2+)</name>
        <dbReference type="ChEBI" id="CHEBI:29105"/>
    </cofactor>
    <text evidence="12 13 14">Binds 1 zinc ion per monomer.</text>
</comment>